<evidence type="ECO:0000256" key="7">
    <source>
        <dbReference type="ARBA" id="ARBA00049442"/>
    </source>
</evidence>
<feature type="binding site" evidence="8">
    <location>
        <begin position="139"/>
        <end position="143"/>
    </location>
    <ligand>
        <name>NADP(+)</name>
        <dbReference type="ChEBI" id="CHEBI:58349"/>
    </ligand>
</feature>
<feature type="active site" description="Proton acceptor" evidence="8">
    <location>
        <position position="78"/>
    </location>
</feature>
<evidence type="ECO:0000313" key="12">
    <source>
        <dbReference type="EMBL" id="GAA0767795.1"/>
    </source>
</evidence>
<accession>A0ABP3VRY7</accession>
<dbReference type="Gene3D" id="3.40.50.720">
    <property type="entry name" value="NAD(P)-binding Rossmann-like Domain"/>
    <property type="match status" value="1"/>
</dbReference>
<dbReference type="PANTHER" id="PTHR21089">
    <property type="entry name" value="SHIKIMATE DEHYDROGENASE"/>
    <property type="match status" value="1"/>
</dbReference>
<dbReference type="Pfam" id="PF18317">
    <property type="entry name" value="SDH_C"/>
    <property type="match status" value="1"/>
</dbReference>
<feature type="binding site" evidence="8">
    <location>
        <begin position="27"/>
        <end position="29"/>
    </location>
    <ligand>
        <name>shikimate</name>
        <dbReference type="ChEBI" id="CHEBI:36208"/>
    </ligand>
</feature>
<dbReference type="InterPro" id="IPR013708">
    <property type="entry name" value="Shikimate_DH-bd_N"/>
</dbReference>
<dbReference type="InterPro" id="IPR041121">
    <property type="entry name" value="SDH_C"/>
</dbReference>
<dbReference type="PANTHER" id="PTHR21089:SF1">
    <property type="entry name" value="BIFUNCTIONAL 3-DEHYDROQUINATE DEHYDRATASE_SHIKIMATE DEHYDROGENASE, CHLOROPLASTIC"/>
    <property type="match status" value="1"/>
</dbReference>
<organism evidence="12 13">
    <name type="scientific">Ideonella azotifigens</name>
    <dbReference type="NCBI Taxonomy" id="513160"/>
    <lineage>
        <taxon>Bacteria</taxon>
        <taxon>Pseudomonadati</taxon>
        <taxon>Pseudomonadota</taxon>
        <taxon>Betaproteobacteria</taxon>
        <taxon>Burkholderiales</taxon>
        <taxon>Sphaerotilaceae</taxon>
        <taxon>Ideonella</taxon>
    </lineage>
</organism>
<evidence type="ECO:0000256" key="8">
    <source>
        <dbReference type="HAMAP-Rule" id="MF_00222"/>
    </source>
</evidence>
<dbReference type="SUPFAM" id="SSF53223">
    <property type="entry name" value="Aminoacid dehydrogenase-like, N-terminal domain"/>
    <property type="match status" value="1"/>
</dbReference>
<dbReference type="CDD" id="cd01065">
    <property type="entry name" value="NAD_bind_Shikimate_DH"/>
    <property type="match status" value="1"/>
</dbReference>
<dbReference type="Proteomes" id="UP001500279">
    <property type="component" value="Unassembled WGS sequence"/>
</dbReference>
<dbReference type="EC" id="1.1.1.25" evidence="2 8"/>
<feature type="domain" description="Quinate/shikimate 5-dehydrogenase/glutamyl-tRNA reductase" evidence="9">
    <location>
        <begin position="122"/>
        <end position="208"/>
    </location>
</feature>
<name>A0ABP3VRY7_9BURK</name>
<evidence type="ECO:0000259" key="9">
    <source>
        <dbReference type="Pfam" id="PF01488"/>
    </source>
</evidence>
<dbReference type="Pfam" id="PF01488">
    <property type="entry name" value="Shikimate_DH"/>
    <property type="match status" value="1"/>
</dbReference>
<dbReference type="EMBL" id="BAAAEW010000047">
    <property type="protein sequence ID" value="GAA0767795.1"/>
    <property type="molecule type" value="Genomic_DNA"/>
</dbReference>
<keyword evidence="3 8" id="KW-0028">Amino-acid biosynthesis</keyword>
<dbReference type="HAMAP" id="MF_00222">
    <property type="entry name" value="Shikimate_DH_AroE"/>
    <property type="match status" value="1"/>
</dbReference>
<gene>
    <name evidence="8 12" type="primary">aroE</name>
    <name evidence="12" type="ORF">GCM10009107_57050</name>
</gene>
<evidence type="ECO:0000256" key="5">
    <source>
        <dbReference type="ARBA" id="ARBA00023002"/>
    </source>
</evidence>
<feature type="binding site" evidence="8">
    <location>
        <position position="74"/>
    </location>
    <ligand>
        <name>shikimate</name>
        <dbReference type="ChEBI" id="CHEBI:36208"/>
    </ligand>
</feature>
<dbReference type="NCBIfam" id="TIGR00507">
    <property type="entry name" value="aroE"/>
    <property type="match status" value="1"/>
</dbReference>
<dbReference type="InterPro" id="IPR006151">
    <property type="entry name" value="Shikm_DH/Glu-tRNA_Rdtase"/>
</dbReference>
<evidence type="ECO:0000313" key="13">
    <source>
        <dbReference type="Proteomes" id="UP001500279"/>
    </source>
</evidence>
<evidence type="ECO:0000259" key="10">
    <source>
        <dbReference type="Pfam" id="PF08501"/>
    </source>
</evidence>
<sequence length="291" mass="30117">MTSPTAFAPMPESLARYAVFGNPISHSRSPRIHGWFAEATGQALRYEALLAPVDGFAASLQAFADAGGLGCNVTVPFKFEAFALAHQASPRARLASAANFLRREGQGWWADNTDGAGLVRDLVHNAQQTIAGSRVLLIGAGGAAAGVLGPLLAEAPAELRIVNRSPDKALRLAASHRALAAEHGVALQADGLDEPGSAFDLVLNASASSLAGQASPVPAKVLGSDCLAVDLMYGPAARPFLGWAAQHGARGRDGLGMLVEQAAEAFALWRGMRPETGDVLARLRAEVDAAA</sequence>
<feature type="binding site" evidence="8">
    <location>
        <position position="254"/>
    </location>
    <ligand>
        <name>NADP(+)</name>
        <dbReference type="ChEBI" id="CHEBI:58349"/>
    </ligand>
</feature>
<evidence type="ECO:0000259" key="11">
    <source>
        <dbReference type="Pfam" id="PF18317"/>
    </source>
</evidence>
<comment type="catalytic activity">
    <reaction evidence="7 8">
        <text>shikimate + NADP(+) = 3-dehydroshikimate + NADPH + H(+)</text>
        <dbReference type="Rhea" id="RHEA:17737"/>
        <dbReference type="ChEBI" id="CHEBI:15378"/>
        <dbReference type="ChEBI" id="CHEBI:16630"/>
        <dbReference type="ChEBI" id="CHEBI:36208"/>
        <dbReference type="ChEBI" id="CHEBI:57783"/>
        <dbReference type="ChEBI" id="CHEBI:58349"/>
        <dbReference type="EC" id="1.1.1.25"/>
    </reaction>
</comment>
<comment type="subunit">
    <text evidence="8">Homodimer.</text>
</comment>
<proteinExistence type="inferred from homology"/>
<dbReference type="InterPro" id="IPR036291">
    <property type="entry name" value="NAD(P)-bd_dom_sf"/>
</dbReference>
<reference evidence="13" key="1">
    <citation type="journal article" date="2019" name="Int. J. Syst. Evol. Microbiol.">
        <title>The Global Catalogue of Microorganisms (GCM) 10K type strain sequencing project: providing services to taxonomists for standard genome sequencing and annotation.</title>
        <authorList>
            <consortium name="The Broad Institute Genomics Platform"/>
            <consortium name="The Broad Institute Genome Sequencing Center for Infectious Disease"/>
            <person name="Wu L."/>
            <person name="Ma J."/>
        </authorList>
    </citation>
    <scope>NUCLEOTIDE SEQUENCE [LARGE SCALE GENOMIC DNA]</scope>
    <source>
        <strain evidence="13">JCM 15503</strain>
    </source>
</reference>
<keyword evidence="5 8" id="KW-0560">Oxidoreductase</keyword>
<keyword evidence="13" id="KW-1185">Reference proteome</keyword>
<evidence type="ECO:0000256" key="4">
    <source>
        <dbReference type="ARBA" id="ARBA00022857"/>
    </source>
</evidence>
<dbReference type="InterPro" id="IPR022893">
    <property type="entry name" value="Shikimate_DH_fam"/>
</dbReference>
<comment type="function">
    <text evidence="8">Involved in the biosynthesis of the chorismate, which leads to the biosynthesis of aromatic amino acids. Catalyzes the reversible NADPH linked reduction of 3-dehydroshikimate (DHSA) to yield shikimate (SA).</text>
</comment>
<feature type="domain" description="SDH C-terminal" evidence="11">
    <location>
        <begin position="254"/>
        <end position="284"/>
    </location>
</feature>
<feature type="binding site" evidence="8">
    <location>
        <position position="99"/>
    </location>
    <ligand>
        <name>shikimate</name>
        <dbReference type="ChEBI" id="CHEBI:36208"/>
    </ligand>
</feature>
<feature type="binding site" evidence="8">
    <location>
        <position position="261"/>
    </location>
    <ligand>
        <name>shikimate</name>
        <dbReference type="ChEBI" id="CHEBI:36208"/>
    </ligand>
</feature>
<dbReference type="NCBIfam" id="NF001310">
    <property type="entry name" value="PRK00258.1-2"/>
    <property type="match status" value="1"/>
</dbReference>
<protein>
    <recommendedName>
        <fullName evidence="2 8">Shikimate dehydrogenase (NADP(+))</fullName>
        <shortName evidence="8">SDH</shortName>
        <ecNumber evidence="2 8">1.1.1.25</ecNumber>
    </recommendedName>
</protein>
<dbReference type="InterPro" id="IPR046346">
    <property type="entry name" value="Aminoacid_DH-like_N_sf"/>
</dbReference>
<comment type="similarity">
    <text evidence="8">Belongs to the shikimate dehydrogenase family.</text>
</comment>
<evidence type="ECO:0000256" key="3">
    <source>
        <dbReference type="ARBA" id="ARBA00022605"/>
    </source>
</evidence>
<evidence type="ECO:0000256" key="6">
    <source>
        <dbReference type="ARBA" id="ARBA00023141"/>
    </source>
</evidence>
<dbReference type="Pfam" id="PF08501">
    <property type="entry name" value="Shikimate_dh_N"/>
    <property type="match status" value="1"/>
</dbReference>
<feature type="binding site" evidence="8">
    <location>
        <position position="114"/>
    </location>
    <ligand>
        <name>shikimate</name>
        <dbReference type="ChEBI" id="CHEBI:36208"/>
    </ligand>
</feature>
<comment type="caution">
    <text evidence="12">The sequence shown here is derived from an EMBL/GenBank/DDBJ whole genome shotgun (WGS) entry which is preliminary data.</text>
</comment>
<comment type="pathway">
    <text evidence="1 8">Metabolic intermediate biosynthesis; chorismate biosynthesis; chorismate from D-erythrose 4-phosphate and phosphoenolpyruvate: step 4/7.</text>
</comment>
<dbReference type="SUPFAM" id="SSF51735">
    <property type="entry name" value="NAD(P)-binding Rossmann-fold domains"/>
    <property type="match status" value="1"/>
</dbReference>
<keyword evidence="4 8" id="KW-0521">NADP</keyword>
<feature type="domain" description="Shikimate dehydrogenase substrate binding N-terminal" evidence="10">
    <location>
        <begin position="19"/>
        <end position="100"/>
    </location>
</feature>
<feature type="binding site" evidence="8">
    <location>
        <position position="231"/>
    </location>
    <ligand>
        <name>NADP(+)</name>
        <dbReference type="ChEBI" id="CHEBI:58349"/>
    </ligand>
</feature>
<comment type="caution">
    <text evidence="8">Lacks conserved residue(s) required for the propagation of feature annotation.</text>
</comment>
<evidence type="ECO:0000256" key="1">
    <source>
        <dbReference type="ARBA" id="ARBA00004871"/>
    </source>
</evidence>
<evidence type="ECO:0000256" key="2">
    <source>
        <dbReference type="ARBA" id="ARBA00012962"/>
    </source>
</evidence>
<keyword evidence="6 8" id="KW-0057">Aromatic amino acid biosynthesis</keyword>
<feature type="binding site" evidence="8">
    <location>
        <position position="233"/>
    </location>
    <ligand>
        <name>shikimate</name>
        <dbReference type="ChEBI" id="CHEBI:36208"/>
    </ligand>
</feature>
<dbReference type="Gene3D" id="3.40.50.10860">
    <property type="entry name" value="Leucine Dehydrogenase, chain A, domain 1"/>
    <property type="match status" value="1"/>
</dbReference>
<dbReference type="InterPro" id="IPR011342">
    <property type="entry name" value="Shikimate_DH"/>
</dbReference>